<sequence>MHEPGCRSRSPTHTTYMTHITHARILKNNLGSRSHDFLKHNPSTLNKRKKNTTKCGRLSGGAEALPHLKKPAGGGAGEDGVPRVLLLTNIDHGAIESGEKATPHGEPTASLGGFQTHRLDAPHEAPAPRRVVGPTQEVVD</sequence>
<organism evidence="2">
    <name type="scientific">Opuntia streptacantha</name>
    <name type="common">Prickly pear cactus</name>
    <name type="synonym">Opuntia cardona</name>
    <dbReference type="NCBI Taxonomy" id="393608"/>
    <lineage>
        <taxon>Eukaryota</taxon>
        <taxon>Viridiplantae</taxon>
        <taxon>Streptophyta</taxon>
        <taxon>Embryophyta</taxon>
        <taxon>Tracheophyta</taxon>
        <taxon>Spermatophyta</taxon>
        <taxon>Magnoliopsida</taxon>
        <taxon>eudicotyledons</taxon>
        <taxon>Gunneridae</taxon>
        <taxon>Pentapetalae</taxon>
        <taxon>Caryophyllales</taxon>
        <taxon>Cactineae</taxon>
        <taxon>Cactaceae</taxon>
        <taxon>Opuntioideae</taxon>
        <taxon>Opuntia</taxon>
    </lineage>
</organism>
<protein>
    <submittedName>
        <fullName evidence="2">Uncharacterized protein</fullName>
    </submittedName>
</protein>
<dbReference type="AlphaFoldDB" id="A0A7C8ZRW9"/>
<evidence type="ECO:0000313" key="2">
    <source>
        <dbReference type="EMBL" id="MBA4649914.1"/>
    </source>
</evidence>
<reference evidence="2" key="2">
    <citation type="submission" date="2020-07" db="EMBL/GenBank/DDBJ databases">
        <authorList>
            <person name="Vera ALvarez R."/>
            <person name="Arias-Moreno D.M."/>
            <person name="Jimenez-Jacinto V."/>
            <person name="Jimenez-Bremont J.F."/>
            <person name="Swaminathan K."/>
            <person name="Moose S.P."/>
            <person name="Guerrero-Gonzalez M.L."/>
            <person name="Marino-Ramirez L."/>
            <person name="Landsman D."/>
            <person name="Rodriguez-Kessler M."/>
            <person name="Delgado-Sanchez P."/>
        </authorList>
    </citation>
    <scope>NUCLEOTIDE SEQUENCE</scope>
    <source>
        <tissue evidence="2">Cladode</tissue>
    </source>
</reference>
<proteinExistence type="predicted"/>
<evidence type="ECO:0000256" key="1">
    <source>
        <dbReference type="SAM" id="MobiDB-lite"/>
    </source>
</evidence>
<feature type="region of interest" description="Disordered" evidence="1">
    <location>
        <begin position="96"/>
        <end position="140"/>
    </location>
</feature>
<feature type="compositionally biased region" description="Basic and acidic residues" evidence="1">
    <location>
        <begin position="117"/>
        <end position="127"/>
    </location>
</feature>
<feature type="region of interest" description="Disordered" evidence="1">
    <location>
        <begin position="38"/>
        <end position="80"/>
    </location>
</feature>
<accession>A0A7C8ZRW9</accession>
<name>A0A7C8ZRW9_OPUST</name>
<dbReference type="EMBL" id="GISG01162426">
    <property type="protein sequence ID" value="MBA4649914.1"/>
    <property type="molecule type" value="Transcribed_RNA"/>
</dbReference>
<reference evidence="2" key="1">
    <citation type="journal article" date="2013" name="J. Plant Res.">
        <title>Effect of fungi and light on seed germination of three Opuntia species from semiarid lands of central Mexico.</title>
        <authorList>
            <person name="Delgado-Sanchez P."/>
            <person name="Jimenez-Bremont J.F."/>
            <person name="Guerrero-Gonzalez Mde L."/>
            <person name="Flores J."/>
        </authorList>
    </citation>
    <scope>NUCLEOTIDE SEQUENCE</scope>
    <source>
        <tissue evidence="2">Cladode</tissue>
    </source>
</reference>